<dbReference type="PANTHER" id="PTHR10357:SF219">
    <property type="entry name" value="MALTOSE ALPHA-D-GLUCOSYLTRANSFERASE"/>
    <property type="match status" value="1"/>
</dbReference>
<name>A0A4R1LBL9_9BACT</name>
<dbReference type="AlphaFoldDB" id="A0A4R1LBL9"/>
<dbReference type="EMBL" id="SMGK01000001">
    <property type="protein sequence ID" value="TCK75762.1"/>
    <property type="molecule type" value="Genomic_DNA"/>
</dbReference>
<reference evidence="17 18" key="1">
    <citation type="submission" date="2019-03" db="EMBL/GenBank/DDBJ databases">
        <title>Genomic Encyclopedia of Type Strains, Phase IV (KMG-IV): sequencing the most valuable type-strain genomes for metagenomic binning, comparative biology and taxonomic classification.</title>
        <authorList>
            <person name="Goeker M."/>
        </authorList>
    </citation>
    <scope>NUCLEOTIDE SEQUENCE [LARGE SCALE GENOMIC DNA]</scope>
    <source>
        <strain evidence="17 18">DSM 103428</strain>
    </source>
</reference>
<dbReference type="FunFam" id="3.20.20.80:FF:000055">
    <property type="entry name" value="Trehalose synthase"/>
    <property type="match status" value="1"/>
</dbReference>
<evidence type="ECO:0000256" key="15">
    <source>
        <dbReference type="ARBA" id="ARBA00049067"/>
    </source>
</evidence>
<keyword evidence="10" id="KW-0106">Calcium</keyword>
<dbReference type="Gene3D" id="3.90.1200.10">
    <property type="match status" value="1"/>
</dbReference>
<dbReference type="SUPFAM" id="SSF56112">
    <property type="entry name" value="Protein kinase-like (PK-like)"/>
    <property type="match status" value="1"/>
</dbReference>
<dbReference type="Pfam" id="PF00128">
    <property type="entry name" value="Alpha-amylase"/>
    <property type="match status" value="1"/>
</dbReference>
<dbReference type="NCBIfam" id="TIGR02457">
    <property type="entry name" value="TreS_Cterm"/>
    <property type="match status" value="1"/>
</dbReference>
<dbReference type="NCBIfam" id="TIGR02456">
    <property type="entry name" value="treS_nterm"/>
    <property type="match status" value="1"/>
</dbReference>
<dbReference type="GO" id="GO:0047471">
    <property type="term" value="F:maltose alpha-D-glucosyltransferase activity"/>
    <property type="evidence" value="ECO:0007669"/>
    <property type="project" value="UniProtKB-EC"/>
</dbReference>
<evidence type="ECO:0000256" key="8">
    <source>
        <dbReference type="ARBA" id="ARBA00022723"/>
    </source>
</evidence>
<comment type="similarity">
    <text evidence="2">Belongs to the glycosyl hydrolase 13 family. TreS subfamily.</text>
</comment>
<dbReference type="GO" id="GO:0005975">
    <property type="term" value="P:carbohydrate metabolic process"/>
    <property type="evidence" value="ECO:0007669"/>
    <property type="project" value="InterPro"/>
</dbReference>
<keyword evidence="9" id="KW-0547">Nucleotide-binding</keyword>
<dbReference type="SMART" id="SM00642">
    <property type="entry name" value="Aamy"/>
    <property type="match status" value="1"/>
</dbReference>
<dbReference type="InterPro" id="IPR045857">
    <property type="entry name" value="O16G_dom_2"/>
</dbReference>
<dbReference type="RefSeq" id="WP_131991844.1">
    <property type="nucleotide sequence ID" value="NZ_SMGK01000001.1"/>
</dbReference>
<accession>A0A4R1LBL9</accession>
<dbReference type="InterPro" id="IPR013780">
    <property type="entry name" value="Glyco_hydro_b"/>
</dbReference>
<dbReference type="EC" id="5.4.99.16" evidence="5"/>
<comment type="catalytic activity">
    <reaction evidence="15">
        <text>D-maltose + ATP = alpha-maltose 1-phosphate + ADP + H(+)</text>
        <dbReference type="Rhea" id="RHEA:31915"/>
        <dbReference type="ChEBI" id="CHEBI:15378"/>
        <dbReference type="ChEBI" id="CHEBI:17306"/>
        <dbReference type="ChEBI" id="CHEBI:30616"/>
        <dbReference type="ChEBI" id="CHEBI:63576"/>
        <dbReference type="ChEBI" id="CHEBI:456216"/>
        <dbReference type="EC" id="2.7.1.175"/>
    </reaction>
</comment>
<keyword evidence="7 17" id="KW-0808">Transferase</keyword>
<protein>
    <recommendedName>
        <fullName evidence="6">Maltokinase</fullName>
        <ecNumber evidence="4">2.7.1.175</ecNumber>
        <ecNumber evidence="5">5.4.99.16</ecNumber>
    </recommendedName>
    <alternativeName>
        <fullName evidence="14">Maltose alpha-D-glucosyltransferase</fullName>
    </alternativeName>
    <alternativeName>
        <fullName evidence="13">Maltose-1-phosphate synthase</fullName>
    </alternativeName>
</protein>
<evidence type="ECO:0000256" key="7">
    <source>
        <dbReference type="ARBA" id="ARBA00022679"/>
    </source>
</evidence>
<evidence type="ECO:0000256" key="2">
    <source>
        <dbReference type="ARBA" id="ARBA00005496"/>
    </source>
</evidence>
<evidence type="ECO:0000256" key="13">
    <source>
        <dbReference type="ARBA" id="ARBA00031251"/>
    </source>
</evidence>
<dbReference type="EC" id="2.7.1.175" evidence="4"/>
<dbReference type="OrthoDB" id="9805159at2"/>
<comment type="caution">
    <text evidence="17">The sequence shown here is derived from an EMBL/GenBank/DDBJ whole genome shotgun (WGS) entry which is preliminary data.</text>
</comment>
<dbReference type="SUPFAM" id="SSF51011">
    <property type="entry name" value="Glycosyl hydrolase domain"/>
    <property type="match status" value="1"/>
</dbReference>
<evidence type="ECO:0000256" key="5">
    <source>
        <dbReference type="ARBA" id="ARBA00012619"/>
    </source>
</evidence>
<dbReference type="GO" id="GO:0005524">
    <property type="term" value="F:ATP binding"/>
    <property type="evidence" value="ECO:0007669"/>
    <property type="project" value="UniProtKB-KW"/>
</dbReference>
<evidence type="ECO:0000256" key="3">
    <source>
        <dbReference type="ARBA" id="ARBA00006219"/>
    </source>
</evidence>
<evidence type="ECO:0000313" key="17">
    <source>
        <dbReference type="EMBL" id="TCK75762.1"/>
    </source>
</evidence>
<dbReference type="InterPro" id="IPR017853">
    <property type="entry name" value="GH"/>
</dbReference>
<evidence type="ECO:0000256" key="10">
    <source>
        <dbReference type="ARBA" id="ARBA00022837"/>
    </source>
</evidence>
<evidence type="ECO:0000256" key="14">
    <source>
        <dbReference type="ARBA" id="ARBA00031378"/>
    </source>
</evidence>
<evidence type="ECO:0000256" key="12">
    <source>
        <dbReference type="ARBA" id="ARBA00023235"/>
    </source>
</evidence>
<dbReference type="Pfam" id="PF16657">
    <property type="entry name" value="Malt_amylase_C"/>
    <property type="match status" value="1"/>
</dbReference>
<dbReference type="Gene3D" id="3.90.400.10">
    <property type="entry name" value="Oligo-1,6-glucosidase, Domain 2"/>
    <property type="match status" value="1"/>
</dbReference>
<dbReference type="InterPro" id="IPR011009">
    <property type="entry name" value="Kinase-like_dom_sf"/>
</dbReference>
<feature type="domain" description="Glycosyl hydrolase family 13 catalytic" evidence="16">
    <location>
        <begin position="20"/>
        <end position="419"/>
    </location>
</feature>
<keyword evidence="12" id="KW-0413">Isomerase</keyword>
<dbReference type="PANTHER" id="PTHR10357">
    <property type="entry name" value="ALPHA-AMYLASE FAMILY MEMBER"/>
    <property type="match status" value="1"/>
</dbReference>
<dbReference type="InterPro" id="IPR006047">
    <property type="entry name" value="GH13_cat_dom"/>
</dbReference>
<proteinExistence type="inferred from homology"/>
<dbReference type="InterPro" id="IPR032091">
    <property type="entry name" value="Malt_amylase-like_C"/>
</dbReference>
<dbReference type="GO" id="GO:0046872">
    <property type="term" value="F:metal ion binding"/>
    <property type="evidence" value="ECO:0007669"/>
    <property type="project" value="UniProtKB-KW"/>
</dbReference>
<evidence type="ECO:0000259" key="16">
    <source>
        <dbReference type="SMART" id="SM00642"/>
    </source>
</evidence>
<dbReference type="InterPro" id="IPR012810">
    <property type="entry name" value="TreS/a-amylase_N"/>
</dbReference>
<comment type="catalytic activity">
    <reaction evidence="1">
        <text>D-maltose = alpha,alpha-trehalose</text>
        <dbReference type="Rhea" id="RHEA:15145"/>
        <dbReference type="ChEBI" id="CHEBI:16551"/>
        <dbReference type="ChEBI" id="CHEBI:17306"/>
        <dbReference type="EC" id="5.4.99.16"/>
    </reaction>
</comment>
<dbReference type="SUPFAM" id="SSF51445">
    <property type="entry name" value="(Trans)glycosidases"/>
    <property type="match status" value="1"/>
</dbReference>
<evidence type="ECO:0000256" key="4">
    <source>
        <dbReference type="ARBA" id="ARBA00011962"/>
    </source>
</evidence>
<evidence type="ECO:0000313" key="18">
    <source>
        <dbReference type="Proteomes" id="UP000295210"/>
    </source>
</evidence>
<dbReference type="InterPro" id="IPR040999">
    <property type="entry name" value="Mak_N_cap"/>
</dbReference>
<dbReference type="GO" id="GO:0016740">
    <property type="term" value="F:transferase activity"/>
    <property type="evidence" value="ECO:0007669"/>
    <property type="project" value="UniProtKB-KW"/>
</dbReference>
<dbReference type="Pfam" id="PF18085">
    <property type="entry name" value="Mak_N_cap"/>
    <property type="match status" value="1"/>
</dbReference>
<dbReference type="Gene3D" id="2.60.40.1180">
    <property type="entry name" value="Golgi alpha-mannosidase II"/>
    <property type="match status" value="1"/>
</dbReference>
<evidence type="ECO:0000256" key="11">
    <source>
        <dbReference type="ARBA" id="ARBA00022840"/>
    </source>
</evidence>
<dbReference type="Gene3D" id="3.20.20.80">
    <property type="entry name" value="Glycosidases"/>
    <property type="match status" value="1"/>
</dbReference>
<dbReference type="InterPro" id="IPR012811">
    <property type="entry name" value="TreS_maltokin_C_dom"/>
</dbReference>
<comment type="similarity">
    <text evidence="3">Belongs to the aminoglycoside phosphotransferase family.</text>
</comment>
<organism evidence="17 18">
    <name type="scientific">Acidipila rosea</name>
    <dbReference type="NCBI Taxonomy" id="768535"/>
    <lineage>
        <taxon>Bacteria</taxon>
        <taxon>Pseudomonadati</taxon>
        <taxon>Acidobacteriota</taxon>
        <taxon>Terriglobia</taxon>
        <taxon>Terriglobales</taxon>
        <taxon>Acidobacteriaceae</taxon>
        <taxon>Acidipila</taxon>
    </lineage>
</organism>
<gene>
    <name evidence="17" type="ORF">C7378_0754</name>
</gene>
<dbReference type="Proteomes" id="UP000295210">
    <property type="component" value="Unassembled WGS sequence"/>
</dbReference>
<keyword evidence="18" id="KW-1185">Reference proteome</keyword>
<evidence type="ECO:0000256" key="6">
    <source>
        <dbReference type="ARBA" id="ARBA00013882"/>
    </source>
</evidence>
<keyword evidence="11" id="KW-0067">ATP-binding</keyword>
<evidence type="ECO:0000256" key="9">
    <source>
        <dbReference type="ARBA" id="ARBA00022741"/>
    </source>
</evidence>
<evidence type="ECO:0000256" key="1">
    <source>
        <dbReference type="ARBA" id="ARBA00001595"/>
    </source>
</evidence>
<dbReference type="CDD" id="cd11334">
    <property type="entry name" value="AmyAc_TreS"/>
    <property type="match status" value="1"/>
</dbReference>
<sequence length="1092" mass="123750">MKKPGSIYDPLWYKDAIIYELHVRAFADSNNDGIGDFPGLLTRLDYLQDLGVTCLWLLPFFPSPLKDDGYDIADYMTVHPNYGTVEDFKRFLDAAHERGLQVMVELVINHTSDEHPWFQRARHAPPGSPERDFYVWSDTDDKYDGVRIIFTDTEKSNWTWDPVAKAYFWHRFFSHQPDLNYDNPQVVEEVIKVMRHWLDMGVDGLRMDAIPYLVERDGTNCENLPETHDIIKSLRSAMDEEYEGRMILAEANQWPTDVRPYFGDGDECHMAFHFPLMPRIYMAIRQEDRLPITDIMAQTPDIPGNCQWGIFLRNHDELTLEMVTDEERDYMYLAYSADPRMRVNIGIRRRLAPLLDNNRRRIELLNSLLFSFPGTPILYYGDEIGMGDNIYLGDRNGVRTPMQWSADRNAGFSRANPARLFSPVIMDPVYGYEAINVEAQQSDQSSLLNWMRNMIALRKLFRVFGRGTLTFLGPSNRKVLAYIREVENERVLCVANLSRFAQPVQLDLSGYEGMVPVEMLGYVEFPPITKQSYPLTLGPYGFLWLELQPGVEERSFNSEDGEDSGIYVSNETAWEQLLEGGTGDRLTSAMLPEFLPRQRWFGAKSRQIKGTTIVDWGTVDESKTAFLLLKVTYAIGEEEMYLLLLRMAFGEQASTLRAESPVAILATVMSDEGEGVLYDATFDSDSNNALLALIADASDVSFKNGKMRGIPSSAFAALRGESPLVPRRGSAEQSNTSILFGDQLILKLFRRQQPGQNPDTEIGRFFTESTSFRNIAPFGGSLEYTAGDSQPWTFAMLQGLVLNEGDGWQWTLEELDRYYESCAAESGFGTPDPLRAAELVREHAGIYLDAASTLGRRTAEMHLALASSPHDPAFAPQPLDRAALDALRDDLTLHAQAGFDVLKESLSLLPDSTVELAGLALSRRRAILSSYEALASGPVDSLRTRVHGDYHLGQVLRVKGDFVILDFEGEPARPLRERRAMQSPLKDVAGMLRSFSYAAFSALTQYTTRRPEHFNQLEPWARYWETAVASEYLRAYRETAAGSSIIPQDEQGFQHLLKAYVLDKALYELVYELNNRPAWVRIPLSGILALTL</sequence>
<keyword evidence="8" id="KW-0479">Metal-binding</keyword>